<dbReference type="Gene3D" id="6.20.50.20">
    <property type="match status" value="1"/>
</dbReference>
<organism evidence="5 6">
    <name type="scientific">Candida orthopsilosis (strain 90-125)</name>
    <name type="common">Yeast</name>
    <dbReference type="NCBI Taxonomy" id="1136231"/>
    <lineage>
        <taxon>Eukaryota</taxon>
        <taxon>Fungi</taxon>
        <taxon>Dikarya</taxon>
        <taxon>Ascomycota</taxon>
        <taxon>Saccharomycotina</taxon>
        <taxon>Pichiomycetes</taxon>
        <taxon>Debaryomycetaceae</taxon>
        <taxon>Candida/Lodderomyces clade</taxon>
        <taxon>Candida</taxon>
    </lineage>
</organism>
<sequence>MGKKDNKKNNASTSKQIANRDNFARLNYLYQLSNHLITTPTSKTTTSSNNSSLQSFLARGYDRNLDLLSKRTLSKLSPSMKRTICKKCHVMLIPGLTMSIQMENKSKQQDDKCDVLVNKCITCGECKRFPIGKDRNYKPFFERGYNEETESNKR</sequence>
<accession>H8X625</accession>
<dbReference type="GO" id="GO:0005655">
    <property type="term" value="C:nucleolar ribonuclease P complex"/>
    <property type="evidence" value="ECO:0007669"/>
    <property type="project" value="TreeGrafter"/>
</dbReference>
<dbReference type="PANTHER" id="PTHR14742:SF0">
    <property type="entry name" value="RIBONUCLEASE P PROTEIN SUBUNIT P21"/>
    <property type="match status" value="1"/>
</dbReference>
<dbReference type="eggNOG" id="KOG4394">
    <property type="taxonomic scope" value="Eukaryota"/>
</dbReference>
<dbReference type="AlphaFoldDB" id="H8X625"/>
<evidence type="ECO:0000256" key="1">
    <source>
        <dbReference type="ARBA" id="ARBA00022694"/>
    </source>
</evidence>
<reference evidence="5 6" key="1">
    <citation type="journal article" date="2012" name="PLoS ONE">
        <title>Sequence and analysis of the genome of the pathogenic yeast Candida orthopsilosis.</title>
        <authorList>
            <person name="Riccombeni A."/>
            <person name="Vidanes G."/>
            <person name="Proux-Wera E."/>
            <person name="Wolfe K.H."/>
            <person name="Butler G."/>
        </authorList>
    </citation>
    <scope>NUCLEOTIDE SEQUENCE [LARGE SCALE GENOMIC DNA]</scope>
    <source>
        <strain evidence="5 6">Co 90-125</strain>
    </source>
</reference>
<evidence type="ECO:0000256" key="4">
    <source>
        <dbReference type="ARBA" id="ARBA00038402"/>
    </source>
</evidence>
<keyword evidence="6" id="KW-1185">Reference proteome</keyword>
<keyword evidence="1" id="KW-0819">tRNA processing</keyword>
<dbReference type="KEGG" id="cot:CORT_0D04330"/>
<dbReference type="InterPro" id="IPR007175">
    <property type="entry name" value="Rpr2/Snm1/Rpp21"/>
</dbReference>
<protein>
    <submittedName>
        <fullName evidence="5">Rpr2 protein</fullName>
    </submittedName>
</protein>
<dbReference type="GO" id="GO:0008033">
    <property type="term" value="P:tRNA processing"/>
    <property type="evidence" value="ECO:0007669"/>
    <property type="project" value="UniProtKB-KW"/>
</dbReference>
<keyword evidence="2" id="KW-0479">Metal-binding</keyword>
<dbReference type="Pfam" id="PF04032">
    <property type="entry name" value="Rpr2"/>
    <property type="match status" value="1"/>
</dbReference>
<proteinExistence type="inferred from homology"/>
<keyword evidence="3" id="KW-0862">Zinc</keyword>
<dbReference type="GeneID" id="14540373"/>
<evidence type="ECO:0000256" key="2">
    <source>
        <dbReference type="ARBA" id="ARBA00022723"/>
    </source>
</evidence>
<evidence type="ECO:0000256" key="3">
    <source>
        <dbReference type="ARBA" id="ARBA00022833"/>
    </source>
</evidence>
<dbReference type="Proteomes" id="UP000005018">
    <property type="component" value="Chromosome 4"/>
</dbReference>
<evidence type="ECO:0000313" key="6">
    <source>
        <dbReference type="Proteomes" id="UP000005018"/>
    </source>
</evidence>
<comment type="similarity">
    <text evidence="4">Belongs to the eukaryotic/archaeal RNase P protein component 4 family.</text>
</comment>
<dbReference type="EMBL" id="HE681722">
    <property type="protein sequence ID" value="CCG23273.1"/>
    <property type="molecule type" value="Genomic_DNA"/>
</dbReference>
<dbReference type="OrthoDB" id="128536at2759"/>
<dbReference type="PANTHER" id="PTHR14742">
    <property type="entry name" value="RIBONUCLEASE P SUBUNIT P21"/>
    <property type="match status" value="1"/>
</dbReference>
<name>H8X625_CANO9</name>
<dbReference type="GO" id="GO:0046872">
    <property type="term" value="F:metal ion binding"/>
    <property type="evidence" value="ECO:0007669"/>
    <property type="project" value="UniProtKB-KW"/>
</dbReference>
<gene>
    <name evidence="5" type="ORF">CORT_0D04330</name>
</gene>
<evidence type="ECO:0000313" key="5">
    <source>
        <dbReference type="EMBL" id="CCG23273.1"/>
    </source>
</evidence>
<dbReference type="RefSeq" id="XP_003869408.1">
    <property type="nucleotide sequence ID" value="XM_003869359.1"/>
</dbReference>
<dbReference type="HOGENOM" id="CLU_079140_4_0_1"/>